<keyword evidence="2" id="KW-1185">Reference proteome</keyword>
<organism evidence="1 2">
    <name type="scientific">Ectopseudomonas oleovorans</name>
    <name type="common">Pseudomonas oleovorans</name>
    <dbReference type="NCBI Taxonomy" id="301"/>
    <lineage>
        <taxon>Bacteria</taxon>
        <taxon>Pseudomonadati</taxon>
        <taxon>Pseudomonadota</taxon>
        <taxon>Gammaproteobacteria</taxon>
        <taxon>Pseudomonadales</taxon>
        <taxon>Pseudomonadaceae</taxon>
        <taxon>Ectopseudomonas</taxon>
    </lineage>
</organism>
<evidence type="ECO:0000313" key="1">
    <source>
        <dbReference type="EMBL" id="PTU75604.1"/>
    </source>
</evidence>
<reference evidence="1 2" key="1">
    <citation type="submission" date="2018-04" db="EMBL/GenBank/DDBJ databases">
        <title>Pseudomonas sp. nov., isolated from mangrove soil.</title>
        <authorList>
            <person name="Chen C."/>
        </authorList>
    </citation>
    <scope>NUCLEOTIDE SEQUENCE [LARGE SCALE GENOMIC DNA]</scope>
    <source>
        <strain evidence="1 2">JCM 14246</strain>
    </source>
</reference>
<accession>A0A2T5PD17</accession>
<dbReference type="RefSeq" id="WP_108235231.1">
    <property type="nucleotide sequence ID" value="NZ_QASO01000142.1"/>
</dbReference>
<comment type="caution">
    <text evidence="1">The sequence shown here is derived from an EMBL/GenBank/DDBJ whole genome shotgun (WGS) entry which is preliminary data.</text>
</comment>
<gene>
    <name evidence="1" type="ORF">DBO86_25540</name>
</gene>
<dbReference type="AlphaFoldDB" id="A0A2T5PD17"/>
<proteinExistence type="predicted"/>
<evidence type="ECO:0000313" key="2">
    <source>
        <dbReference type="Proteomes" id="UP000244052"/>
    </source>
</evidence>
<protein>
    <submittedName>
        <fullName evidence="1">Transcriptional regulator</fullName>
    </submittedName>
</protein>
<name>A0A2T5PD17_ECTOL</name>
<dbReference type="EMBL" id="QASO01000142">
    <property type="protein sequence ID" value="PTU75604.1"/>
    <property type="molecule type" value="Genomic_DNA"/>
</dbReference>
<sequence length="71" mass="8159">MFTLHQSGRIRQKALRERLDLSHSGFFNLRKKDPTFPKPIKDGTTRQAAVYYDLAEVDAWLKAKIVARDAA</sequence>
<dbReference type="Proteomes" id="UP000244052">
    <property type="component" value="Unassembled WGS sequence"/>
</dbReference>